<evidence type="ECO:0000256" key="4">
    <source>
        <dbReference type="ARBA" id="ARBA00022679"/>
    </source>
</evidence>
<dbReference type="CDD" id="cd07984">
    <property type="entry name" value="LPLAT_LABLAT-like"/>
    <property type="match status" value="1"/>
</dbReference>
<dbReference type="PANTHER" id="PTHR30606">
    <property type="entry name" value="LIPID A BIOSYNTHESIS LAUROYL ACYLTRANSFERASE"/>
    <property type="match status" value="1"/>
</dbReference>
<evidence type="ECO:0008006" key="9">
    <source>
        <dbReference type="Google" id="ProtNLM"/>
    </source>
</evidence>
<dbReference type="OrthoDB" id="9801955at2"/>
<keyword evidence="3" id="KW-0997">Cell inner membrane</keyword>
<organism evidence="7 8">
    <name type="scientific">Rhodoplanes roseus</name>
    <dbReference type="NCBI Taxonomy" id="29409"/>
    <lineage>
        <taxon>Bacteria</taxon>
        <taxon>Pseudomonadati</taxon>
        <taxon>Pseudomonadota</taxon>
        <taxon>Alphaproteobacteria</taxon>
        <taxon>Hyphomicrobiales</taxon>
        <taxon>Nitrobacteraceae</taxon>
        <taxon>Rhodoplanes</taxon>
    </lineage>
</organism>
<protein>
    <recommendedName>
        <fullName evidence="9">Lipid A biosynthesis lauroyl acyltransferase</fullName>
    </recommendedName>
</protein>
<dbReference type="EMBL" id="NPEX01000039">
    <property type="protein sequence ID" value="RAI44622.1"/>
    <property type="molecule type" value="Genomic_DNA"/>
</dbReference>
<dbReference type="PANTHER" id="PTHR30606:SF9">
    <property type="entry name" value="LIPID A BIOSYNTHESIS LAUROYLTRANSFERASE"/>
    <property type="match status" value="1"/>
</dbReference>
<dbReference type="Pfam" id="PF03279">
    <property type="entry name" value="Lip_A_acyltrans"/>
    <property type="match status" value="1"/>
</dbReference>
<keyword evidence="2" id="KW-1003">Cell membrane</keyword>
<dbReference type="GO" id="GO:0005886">
    <property type="term" value="C:plasma membrane"/>
    <property type="evidence" value="ECO:0007669"/>
    <property type="project" value="UniProtKB-SubCell"/>
</dbReference>
<keyword evidence="4" id="KW-0808">Transferase</keyword>
<dbReference type="GO" id="GO:0016746">
    <property type="term" value="F:acyltransferase activity"/>
    <property type="evidence" value="ECO:0007669"/>
    <property type="project" value="UniProtKB-KW"/>
</dbReference>
<evidence type="ECO:0000256" key="2">
    <source>
        <dbReference type="ARBA" id="ARBA00022475"/>
    </source>
</evidence>
<evidence type="ECO:0000313" key="8">
    <source>
        <dbReference type="Proteomes" id="UP000249130"/>
    </source>
</evidence>
<dbReference type="AlphaFoldDB" id="A0A327L513"/>
<evidence type="ECO:0000256" key="1">
    <source>
        <dbReference type="ARBA" id="ARBA00004533"/>
    </source>
</evidence>
<accession>A0A327L513</accession>
<reference evidence="7 8" key="1">
    <citation type="submission" date="2017-07" db="EMBL/GenBank/DDBJ databases">
        <title>Draft Genome Sequences of Select Purple Nonsulfur Bacteria.</title>
        <authorList>
            <person name="Lasarre B."/>
            <person name="Mckinlay J.B."/>
        </authorList>
    </citation>
    <scope>NUCLEOTIDE SEQUENCE [LARGE SCALE GENOMIC DNA]</scope>
    <source>
        <strain evidence="7 8">DSM 5909</strain>
    </source>
</reference>
<dbReference type="NCBIfam" id="NF005120">
    <property type="entry name" value="PRK06553.1"/>
    <property type="match status" value="1"/>
</dbReference>
<evidence type="ECO:0000313" key="7">
    <source>
        <dbReference type="EMBL" id="RAI44622.1"/>
    </source>
</evidence>
<dbReference type="GO" id="GO:0009247">
    <property type="term" value="P:glycolipid biosynthetic process"/>
    <property type="evidence" value="ECO:0007669"/>
    <property type="project" value="UniProtKB-ARBA"/>
</dbReference>
<keyword evidence="5" id="KW-0472">Membrane</keyword>
<keyword evidence="6" id="KW-0012">Acyltransferase</keyword>
<evidence type="ECO:0000256" key="5">
    <source>
        <dbReference type="ARBA" id="ARBA00023136"/>
    </source>
</evidence>
<comment type="caution">
    <text evidence="7">The sequence shown here is derived from an EMBL/GenBank/DDBJ whole genome shotgun (WGS) entry which is preliminary data.</text>
</comment>
<sequence length="412" mass="46491">MTDRTYAYRAHPFTSEKIFRLAPEGLAWDDRGRAGALAFADVTAVKIHLERIPGASASYWACVLYRRGGRVKLGAAHRTGLRAVEDRSADYLPFVQELMARLDAARPGLPRLEHRSLLAEVEAGVGAVGVGVLRLLQRFDLGRSAAAAGWLLRKIGPRLKGHRVAGQQLAMVFPEMSEAERETVLAGMWDNFGRLFVEYAHLDRLWDYDWRDPRPGGRIEVDAATRAALLRLRDTTGPVMFFTGHLANWEIVPLGARTIGHEISVVFRAPRIGPFVREMVRAREAGGSHVIAAGPDTPLRIREALRRDHFVGMLVDQHYARGIDVMFFGRTCKVNPMLGRFARMVECPIYGARAVRLPNERFRFELVGPIEPPRDADGKIDVDATMQTITGVIEGWVREHPEQWLWLHRRWR</sequence>
<comment type="subcellular location">
    <subcellularLocation>
        <location evidence="1">Cell inner membrane</location>
    </subcellularLocation>
</comment>
<keyword evidence="8" id="KW-1185">Reference proteome</keyword>
<dbReference type="Proteomes" id="UP000249130">
    <property type="component" value="Unassembled WGS sequence"/>
</dbReference>
<gene>
    <name evidence="7" type="ORF">CH341_08315</name>
</gene>
<dbReference type="InterPro" id="IPR004960">
    <property type="entry name" value="LipA_acyltrans"/>
</dbReference>
<evidence type="ECO:0000256" key="6">
    <source>
        <dbReference type="ARBA" id="ARBA00023315"/>
    </source>
</evidence>
<proteinExistence type="predicted"/>
<evidence type="ECO:0000256" key="3">
    <source>
        <dbReference type="ARBA" id="ARBA00022519"/>
    </source>
</evidence>
<name>A0A327L513_9BRAD</name>
<dbReference type="RefSeq" id="WP_111418573.1">
    <property type="nucleotide sequence ID" value="NZ_NPEX01000039.1"/>
</dbReference>